<protein>
    <submittedName>
        <fullName evidence="2">(Mediterranean fruit fly) hypothetical protein</fullName>
    </submittedName>
</protein>
<dbReference type="GO" id="GO:0003676">
    <property type="term" value="F:nucleic acid binding"/>
    <property type="evidence" value="ECO:0007669"/>
    <property type="project" value="InterPro"/>
</dbReference>
<evidence type="ECO:0000259" key="1">
    <source>
        <dbReference type="PROSITE" id="PS50994"/>
    </source>
</evidence>
<accession>A0A811URW5</accession>
<dbReference type="GO" id="GO:0015074">
    <property type="term" value="P:DNA integration"/>
    <property type="evidence" value="ECO:0007669"/>
    <property type="project" value="InterPro"/>
</dbReference>
<feature type="domain" description="Integrase catalytic" evidence="1">
    <location>
        <begin position="34"/>
        <end position="191"/>
    </location>
</feature>
<reference evidence="2" key="1">
    <citation type="submission" date="2020-11" db="EMBL/GenBank/DDBJ databases">
        <authorList>
            <person name="Whitehead M."/>
        </authorList>
    </citation>
    <scope>NUCLEOTIDE SEQUENCE</scope>
    <source>
        <strain evidence="2">EGII</strain>
    </source>
</reference>
<dbReference type="InterPro" id="IPR012337">
    <property type="entry name" value="RNaseH-like_sf"/>
</dbReference>
<dbReference type="Gene3D" id="3.30.420.10">
    <property type="entry name" value="Ribonuclease H-like superfamily/Ribonuclease H"/>
    <property type="match status" value="1"/>
</dbReference>
<dbReference type="AlphaFoldDB" id="A0A811URW5"/>
<dbReference type="InterPro" id="IPR036397">
    <property type="entry name" value="RNaseH_sf"/>
</dbReference>
<dbReference type="PROSITE" id="PS50994">
    <property type="entry name" value="INTEGRASE"/>
    <property type="match status" value="1"/>
</dbReference>
<dbReference type="SUPFAM" id="SSF53098">
    <property type="entry name" value="Ribonuclease H-like"/>
    <property type="match status" value="1"/>
</dbReference>
<dbReference type="PANTHER" id="PTHR37984:SF5">
    <property type="entry name" value="PROTEIN NYNRIN-LIKE"/>
    <property type="match status" value="1"/>
</dbReference>
<dbReference type="Proteomes" id="UP000606786">
    <property type="component" value="Unassembled WGS sequence"/>
</dbReference>
<dbReference type="EMBL" id="CAJHJT010000023">
    <property type="protein sequence ID" value="CAD7001899.1"/>
    <property type="molecule type" value="Genomic_DNA"/>
</dbReference>
<proteinExistence type="predicted"/>
<gene>
    <name evidence="2" type="ORF">CCAP1982_LOCUS10386</name>
</gene>
<evidence type="ECO:0000313" key="3">
    <source>
        <dbReference type="Proteomes" id="UP000606786"/>
    </source>
</evidence>
<organism evidence="2 3">
    <name type="scientific">Ceratitis capitata</name>
    <name type="common">Mediterranean fruit fly</name>
    <name type="synonym">Tephritis capitata</name>
    <dbReference type="NCBI Taxonomy" id="7213"/>
    <lineage>
        <taxon>Eukaryota</taxon>
        <taxon>Metazoa</taxon>
        <taxon>Ecdysozoa</taxon>
        <taxon>Arthropoda</taxon>
        <taxon>Hexapoda</taxon>
        <taxon>Insecta</taxon>
        <taxon>Pterygota</taxon>
        <taxon>Neoptera</taxon>
        <taxon>Endopterygota</taxon>
        <taxon>Diptera</taxon>
        <taxon>Brachycera</taxon>
        <taxon>Muscomorpha</taxon>
        <taxon>Tephritoidea</taxon>
        <taxon>Tephritidae</taxon>
        <taxon>Ceratitis</taxon>
        <taxon>Ceratitis</taxon>
    </lineage>
</organism>
<dbReference type="OrthoDB" id="7997700at2759"/>
<sequence>MSADVKEYVSKCDICRQRKSTNITLRPPMITQYNVQRPFQKLYIDLIGPYPRSKKGNIGILIVLDHVTKYPLLKEIKYFNANLICDYLKELFSLFGTPEIILSDNGKQFKSQQFNALLTDRGVRHVFTALYSPQANASERVNRSIIAGIRTYLKNDQTHWDRHLIDIAEALRNSHHQSIGCSPYFALFGQQMVSHADEYKLLRKLESLDDNILSRNDKLNFIRKTVMNNIARAFENSAKRYNLRSTIKNFKIGDIVFRRNFTQSDAAKKFCAKLAPKFIKAKVISLKGNCMYELEDCLNRKRAIYHRKDIQEAIC</sequence>
<dbReference type="PANTHER" id="PTHR37984">
    <property type="entry name" value="PROTEIN CBG26694"/>
    <property type="match status" value="1"/>
</dbReference>
<name>A0A811URW5_CERCA</name>
<dbReference type="InterPro" id="IPR050951">
    <property type="entry name" value="Retrovirus_Pol_polyprotein"/>
</dbReference>
<comment type="caution">
    <text evidence="2">The sequence shown here is derived from an EMBL/GenBank/DDBJ whole genome shotgun (WGS) entry which is preliminary data.</text>
</comment>
<evidence type="ECO:0000313" key="2">
    <source>
        <dbReference type="EMBL" id="CAD7001899.1"/>
    </source>
</evidence>
<dbReference type="Pfam" id="PF00665">
    <property type="entry name" value="rve"/>
    <property type="match status" value="1"/>
</dbReference>
<dbReference type="InterPro" id="IPR001584">
    <property type="entry name" value="Integrase_cat-core"/>
</dbReference>
<keyword evidence="3" id="KW-1185">Reference proteome</keyword>